<dbReference type="GO" id="GO:0010604">
    <property type="term" value="P:positive regulation of macromolecule metabolic process"/>
    <property type="evidence" value="ECO:0007669"/>
    <property type="project" value="UniProtKB-ARBA"/>
</dbReference>
<dbReference type="GO" id="GO:0005634">
    <property type="term" value="C:nucleus"/>
    <property type="evidence" value="ECO:0007669"/>
    <property type="project" value="UniProtKB-SubCell"/>
</dbReference>
<dbReference type="Pfam" id="PF13661">
    <property type="entry name" value="2OG-FeII_Oxy_4"/>
    <property type="match status" value="1"/>
</dbReference>
<comment type="similarity">
    <text evidence="3">Belongs to the TPA1 family.</text>
</comment>
<dbReference type="Pfam" id="PF10637">
    <property type="entry name" value="Ofd1_CTDD"/>
    <property type="match status" value="1"/>
</dbReference>
<evidence type="ECO:0000256" key="11">
    <source>
        <dbReference type="ARBA" id="ARBA00051966"/>
    </source>
</evidence>
<evidence type="ECO:0000256" key="10">
    <source>
        <dbReference type="ARBA" id="ARBA00047444"/>
    </source>
</evidence>
<evidence type="ECO:0000256" key="9">
    <source>
        <dbReference type="ARBA" id="ARBA00023242"/>
    </source>
</evidence>
<dbReference type="SMART" id="SM00702">
    <property type="entry name" value="P4Hc"/>
    <property type="match status" value="1"/>
</dbReference>
<evidence type="ECO:0000256" key="1">
    <source>
        <dbReference type="ARBA" id="ARBA00001961"/>
    </source>
</evidence>
<evidence type="ECO:0000256" key="8">
    <source>
        <dbReference type="ARBA" id="ARBA00023004"/>
    </source>
</evidence>
<dbReference type="GO" id="GO:0031418">
    <property type="term" value="F:L-ascorbic acid binding"/>
    <property type="evidence" value="ECO:0007669"/>
    <property type="project" value="UniProtKB-KW"/>
</dbReference>
<evidence type="ECO:0000256" key="4">
    <source>
        <dbReference type="ARBA" id="ARBA00022723"/>
    </source>
</evidence>
<reference evidence="15 16" key="1">
    <citation type="submission" date="2020-11" db="EMBL/GenBank/DDBJ databases">
        <title>Kefir isolates.</title>
        <authorList>
            <person name="Marcisauskas S."/>
            <person name="Kim Y."/>
            <person name="Blasche S."/>
        </authorList>
    </citation>
    <scope>NUCLEOTIDE SEQUENCE [LARGE SCALE GENOMIC DNA]</scope>
    <source>
        <strain evidence="15 16">OG2</strain>
    </source>
</reference>
<dbReference type="GO" id="GO:0009896">
    <property type="term" value="P:positive regulation of catabolic process"/>
    <property type="evidence" value="ECO:0007669"/>
    <property type="project" value="UniProtKB-ARBA"/>
</dbReference>
<evidence type="ECO:0000256" key="13">
    <source>
        <dbReference type="SAM" id="MobiDB-lite"/>
    </source>
</evidence>
<dbReference type="AlphaFoldDB" id="A0A9P6W9N2"/>
<evidence type="ECO:0000256" key="12">
    <source>
        <dbReference type="ARBA" id="ARBA00081607"/>
    </source>
</evidence>
<evidence type="ECO:0000256" key="2">
    <source>
        <dbReference type="ARBA" id="ARBA00004123"/>
    </source>
</evidence>
<keyword evidence="16" id="KW-1185">Reference proteome</keyword>
<dbReference type="Gene3D" id="2.60.120.620">
    <property type="entry name" value="q2cbj1_9rhob like domain"/>
    <property type="match status" value="1"/>
</dbReference>
<accession>A0A9P6W9N2</accession>
<dbReference type="InterPro" id="IPR005123">
    <property type="entry name" value="Oxoglu/Fe-dep_dioxygenase_dom"/>
</dbReference>
<feature type="domain" description="Fe2OG dioxygenase" evidence="14">
    <location>
        <begin position="147"/>
        <end position="253"/>
    </location>
</feature>
<name>A0A9P6W9N2_MAUEX</name>
<evidence type="ECO:0000259" key="14">
    <source>
        <dbReference type="PROSITE" id="PS51471"/>
    </source>
</evidence>
<dbReference type="Proteomes" id="UP000750334">
    <property type="component" value="Unassembled WGS sequence"/>
</dbReference>
<dbReference type="GO" id="GO:0006449">
    <property type="term" value="P:regulation of translational termination"/>
    <property type="evidence" value="ECO:0007669"/>
    <property type="project" value="TreeGrafter"/>
</dbReference>
<evidence type="ECO:0000313" key="15">
    <source>
        <dbReference type="EMBL" id="KAG0666967.1"/>
    </source>
</evidence>
<comment type="subcellular location">
    <subcellularLocation>
        <location evidence="2">Nucleus</location>
    </subcellularLocation>
</comment>
<keyword evidence="9" id="KW-0539">Nucleus</keyword>
<feature type="region of interest" description="Disordered" evidence="13">
    <location>
        <begin position="1"/>
        <end position="24"/>
    </location>
</feature>
<comment type="catalytic activity">
    <reaction evidence="10">
        <text>[ribosomal protein uS12]-L-proline + 2-oxoglutarate + O2 = [ribosomal protein uS12]-(3S)-3-hydroxy-L-proline + succinate + CO2</text>
        <dbReference type="Rhea" id="RHEA:54156"/>
        <dbReference type="Rhea" id="RHEA-COMP:13816"/>
        <dbReference type="Rhea" id="RHEA-COMP:13818"/>
        <dbReference type="ChEBI" id="CHEBI:15379"/>
        <dbReference type="ChEBI" id="CHEBI:16526"/>
        <dbReference type="ChEBI" id="CHEBI:16810"/>
        <dbReference type="ChEBI" id="CHEBI:30031"/>
        <dbReference type="ChEBI" id="CHEBI:50342"/>
        <dbReference type="ChEBI" id="CHEBI:85428"/>
    </reaction>
</comment>
<evidence type="ECO:0000256" key="7">
    <source>
        <dbReference type="ARBA" id="ARBA00023002"/>
    </source>
</evidence>
<evidence type="ECO:0000256" key="5">
    <source>
        <dbReference type="ARBA" id="ARBA00022896"/>
    </source>
</evidence>
<keyword evidence="7" id="KW-0560">Oxidoreductase</keyword>
<dbReference type="FunFam" id="2.60.120.620:FF:000014">
    <property type="entry name" value="Prolyl 3,4-dihydroxylase TPA1"/>
    <property type="match status" value="1"/>
</dbReference>
<comment type="catalytic activity">
    <reaction evidence="11">
        <text>[ribosomal protein uS12]-(3S)-3-hydroxy-L-proline + 2-oxoglutarate + O2 = [ribosomal protein uS12]-(3S)-3,4-dihydroxy-L-proline + succinate + CO2</text>
        <dbReference type="Rhea" id="RHEA:54160"/>
        <dbReference type="Rhea" id="RHEA-COMP:13817"/>
        <dbReference type="Rhea" id="RHEA-COMP:13818"/>
        <dbReference type="ChEBI" id="CHEBI:15379"/>
        <dbReference type="ChEBI" id="CHEBI:16526"/>
        <dbReference type="ChEBI" id="CHEBI:16810"/>
        <dbReference type="ChEBI" id="CHEBI:30031"/>
        <dbReference type="ChEBI" id="CHEBI:85428"/>
        <dbReference type="ChEBI" id="CHEBI:138052"/>
    </reaction>
</comment>
<dbReference type="GO" id="GO:0005506">
    <property type="term" value="F:iron ion binding"/>
    <property type="evidence" value="ECO:0007669"/>
    <property type="project" value="InterPro"/>
</dbReference>
<dbReference type="GO" id="GO:0005737">
    <property type="term" value="C:cytoplasm"/>
    <property type="evidence" value="ECO:0007669"/>
    <property type="project" value="TreeGrafter"/>
</dbReference>
<dbReference type="InterPro" id="IPR006620">
    <property type="entry name" value="Pro_4_hyd_alph"/>
</dbReference>
<evidence type="ECO:0000256" key="3">
    <source>
        <dbReference type="ARBA" id="ARBA00007443"/>
    </source>
</evidence>
<dbReference type="OrthoDB" id="430522at2759"/>
<sequence length="592" mass="68717">MSQNKRKSDTSDVTTVKEGPATKHLAMEEDKMKSLFNPKIWDPKFQDDLKETIAKSEPYNWGSITDLVDDDLLRSVRKEIENEIHFTLKETDIYKVNQSGDLANLSGLNWEDLSRLPNLYKLRQILYSEPYRKFFAKITDSKYLSGKKMDMSVNTYTKGCHLLTHDDVIGSRRVSFILYLPEPDRKWKDHYGGGLRLFPSVANNIPYTDPCAKLIPQFNQIAFFKVKPGYSFHDVEEVKVDKHRLSIQGWYHIPQEGEEGYIPGEEEAWVNNNNSTLSQLEFNLLQEFEYPKDDRKTVIRQSSPEEQQLDKLAENLVKLNKEEIKELSEYIDETHLTAEGLENLQKTFLENSSLSIDNFLNKENSEILSKLIKFRELNEECPKTAKESKKPWETAKPPHKWRFLYLDEDEFNNEMSSSSDGTEKTELDSRLYELSQFLQSFTFKKFIATITCLVPLTQSVIVRRFRPGNDFTLADKIQLNKNLNNLMECILEGTLSLSVFDDWENGNVGGYQIYMLNEEDNGDDQAVVHDDNGESVLINKPASWNSFNLVLRDENILEFIKYVSWGAKGSRWDIKMLWDVKDVDDEEKENGA</sequence>
<dbReference type="PROSITE" id="PS51471">
    <property type="entry name" value="FE2OG_OXY"/>
    <property type="match status" value="1"/>
</dbReference>
<evidence type="ECO:0000313" key="16">
    <source>
        <dbReference type="Proteomes" id="UP000750334"/>
    </source>
</evidence>
<dbReference type="PANTHER" id="PTHR12117:SF0">
    <property type="entry name" value="PROLYL 3-HYDROXYLASE OGFOD1"/>
    <property type="match status" value="1"/>
</dbReference>
<dbReference type="InterPro" id="IPR043044">
    <property type="entry name" value="TPA1/Ofd1_C"/>
</dbReference>
<keyword evidence="4" id="KW-0479">Metal-binding</keyword>
<comment type="caution">
    <text evidence="15">The sequence shown here is derived from an EMBL/GenBank/DDBJ whole genome shotgun (WGS) entry which is preliminary data.</text>
</comment>
<dbReference type="GO" id="GO:0031543">
    <property type="term" value="F:peptidyl-proline dioxygenase activity"/>
    <property type="evidence" value="ECO:0007669"/>
    <property type="project" value="UniProtKB-ARBA"/>
</dbReference>
<evidence type="ECO:0000256" key="6">
    <source>
        <dbReference type="ARBA" id="ARBA00022964"/>
    </source>
</evidence>
<feature type="compositionally biased region" description="Basic and acidic residues" evidence="13">
    <location>
        <begin position="1"/>
        <end position="10"/>
    </location>
</feature>
<dbReference type="InterPro" id="IPR019601">
    <property type="entry name" value="Oxoglutarate/Fe-dep_Oase_C"/>
</dbReference>
<keyword evidence="8" id="KW-0408">Iron</keyword>
<proteinExistence type="inferred from homology"/>
<gene>
    <name evidence="15" type="ORF">C6P45_000176</name>
</gene>
<organism evidence="15 16">
    <name type="scientific">Maudiozyma exigua</name>
    <name type="common">Yeast</name>
    <name type="synonym">Kazachstania exigua</name>
    <dbReference type="NCBI Taxonomy" id="34358"/>
    <lineage>
        <taxon>Eukaryota</taxon>
        <taxon>Fungi</taxon>
        <taxon>Dikarya</taxon>
        <taxon>Ascomycota</taxon>
        <taxon>Saccharomycotina</taxon>
        <taxon>Saccharomycetes</taxon>
        <taxon>Saccharomycetales</taxon>
        <taxon>Saccharomycetaceae</taxon>
        <taxon>Maudiozyma</taxon>
    </lineage>
</organism>
<dbReference type="Gene3D" id="3.60.130.20">
    <property type="entry name" value="Oxoglutarate/iron-dependent oxygenase, C-terminal degradation domain"/>
    <property type="match status" value="1"/>
</dbReference>
<dbReference type="InterPro" id="IPR051842">
    <property type="entry name" value="uS12_prolyl_hydroxylase"/>
</dbReference>
<comment type="cofactor">
    <cofactor evidence="1">
        <name>L-ascorbate</name>
        <dbReference type="ChEBI" id="CHEBI:38290"/>
    </cofactor>
</comment>
<dbReference type="EMBL" id="PUHR01000101">
    <property type="protein sequence ID" value="KAG0666967.1"/>
    <property type="molecule type" value="Genomic_DNA"/>
</dbReference>
<keyword evidence="5" id="KW-0847">Vitamin C</keyword>
<protein>
    <recommendedName>
        <fullName evidence="12">uS12 prolyl 3,4-dihydroxylase</fullName>
    </recommendedName>
</protein>
<dbReference type="InterPro" id="IPR039558">
    <property type="entry name" value="TPA1/OFD1_N"/>
</dbReference>
<keyword evidence="6" id="KW-0223">Dioxygenase</keyword>
<dbReference type="PANTHER" id="PTHR12117">
    <property type="entry name" value="HISTONE ACETYLTRANSFERASE COMPLEX"/>
    <property type="match status" value="1"/>
</dbReference>